<keyword evidence="1" id="KW-1133">Transmembrane helix</keyword>
<dbReference type="AlphaFoldDB" id="A0A9N7JNU0"/>
<organism evidence="2 4">
    <name type="scientific">Clostridium septicum</name>
    <dbReference type="NCBI Taxonomy" id="1504"/>
    <lineage>
        <taxon>Bacteria</taxon>
        <taxon>Bacillati</taxon>
        <taxon>Bacillota</taxon>
        <taxon>Clostridia</taxon>
        <taxon>Eubacteriales</taxon>
        <taxon>Clostridiaceae</taxon>
        <taxon>Clostridium</taxon>
    </lineage>
</organism>
<dbReference type="Proteomes" id="UP001055437">
    <property type="component" value="Chromosome"/>
</dbReference>
<dbReference type="RefSeq" id="WP_066673342.1">
    <property type="nucleotide sequence ID" value="NZ_CABMIZ010000001.1"/>
</dbReference>
<feature type="transmembrane region" description="Helical" evidence="1">
    <location>
        <begin position="55"/>
        <end position="74"/>
    </location>
</feature>
<dbReference type="EMBL" id="CP099799">
    <property type="protein sequence ID" value="USS01600.1"/>
    <property type="molecule type" value="Genomic_DNA"/>
</dbReference>
<name>A0A9N7JNU0_CLOSE</name>
<dbReference type="Proteomes" id="UP000280586">
    <property type="component" value="Chromosome"/>
</dbReference>
<evidence type="ECO:0000313" key="3">
    <source>
        <dbReference type="EMBL" id="USS01600.1"/>
    </source>
</evidence>
<evidence type="ECO:0000313" key="2">
    <source>
        <dbReference type="EMBL" id="AYE35002.1"/>
    </source>
</evidence>
<evidence type="ECO:0000256" key="1">
    <source>
        <dbReference type="SAM" id="Phobius"/>
    </source>
</evidence>
<gene>
    <name evidence="2" type="ORF">CP523_11570</name>
    <name evidence="3" type="ORF">NH397_03940</name>
</gene>
<keyword evidence="1" id="KW-0812">Transmembrane</keyword>
<evidence type="ECO:0000313" key="4">
    <source>
        <dbReference type="Proteomes" id="UP000280586"/>
    </source>
</evidence>
<dbReference type="KEGG" id="csep:CP523_11570"/>
<evidence type="ECO:0000313" key="5">
    <source>
        <dbReference type="Proteomes" id="UP001055437"/>
    </source>
</evidence>
<reference evidence="3" key="2">
    <citation type="submission" date="2022-06" db="EMBL/GenBank/DDBJ databases">
        <authorList>
            <person name="Holder M.E."/>
            <person name="Ajami N.J."/>
            <person name="Petrosino J.F."/>
        </authorList>
    </citation>
    <scope>NUCLEOTIDE SEQUENCE</scope>
    <source>
        <strain evidence="3">RMA 8861</strain>
    </source>
</reference>
<dbReference type="OrthoDB" id="8913322at2"/>
<accession>A0A9N7JNU0</accession>
<sequence>MYETRIGFQLYVVGSKSWSFYDDDWIDNKDYIPKCRKSNIRLINRIKSYYDKDEYIKMFFSIIVIITYYILKYVKENKYRVLKNKNINISLGLDDGDIINLYRIYNSKIEVYKKSISLSIYE</sequence>
<protein>
    <submittedName>
        <fullName evidence="2">Uncharacterized protein</fullName>
    </submittedName>
</protein>
<reference evidence="2 4" key="1">
    <citation type="submission" date="2017-09" db="EMBL/GenBank/DDBJ databases">
        <authorList>
            <person name="Thomas P."/>
            <person name="Seyboldt C."/>
        </authorList>
    </citation>
    <scope>NUCLEOTIDE SEQUENCE [LARGE SCALE GENOMIC DNA]</scope>
    <source>
        <strain evidence="2 4">DSM 7534</strain>
    </source>
</reference>
<keyword evidence="1" id="KW-0472">Membrane</keyword>
<dbReference type="GeneID" id="303561321"/>
<proteinExistence type="predicted"/>
<keyword evidence="5" id="KW-1185">Reference proteome</keyword>
<dbReference type="EMBL" id="CP023671">
    <property type="protein sequence ID" value="AYE35002.1"/>
    <property type="molecule type" value="Genomic_DNA"/>
</dbReference>